<evidence type="ECO:0000313" key="2">
    <source>
        <dbReference type="Proteomes" id="UP000712600"/>
    </source>
</evidence>
<proteinExistence type="predicted"/>
<organism evidence="1 2">
    <name type="scientific">Brassica cretica</name>
    <name type="common">Mustard</name>
    <dbReference type="NCBI Taxonomy" id="69181"/>
    <lineage>
        <taxon>Eukaryota</taxon>
        <taxon>Viridiplantae</taxon>
        <taxon>Streptophyta</taxon>
        <taxon>Embryophyta</taxon>
        <taxon>Tracheophyta</taxon>
        <taxon>Spermatophyta</taxon>
        <taxon>Magnoliopsida</taxon>
        <taxon>eudicotyledons</taxon>
        <taxon>Gunneridae</taxon>
        <taxon>Pentapetalae</taxon>
        <taxon>rosids</taxon>
        <taxon>malvids</taxon>
        <taxon>Brassicales</taxon>
        <taxon>Brassicaceae</taxon>
        <taxon>Brassiceae</taxon>
        <taxon>Brassica</taxon>
    </lineage>
</organism>
<sequence length="283" mass="30663">MGSIEQYKTPLRQNIQVQEVGVADGRQNVGAEANVTVDPQNDGTALSASSHTHMRKDGVNEINVPDNATKEQVPEAPSFSLGLTQQEKSPCNEQLGAVRLAADLNVGHDEGEENVEGNNVCRKRKRQKIFPSNLMADYECGHNIVGHGRQAHVLLLVSPDSEVTITKFQQLGEKLLSSFVINVAGLSVSDKDIKDIAERSRPLSAKVVDVVTRILRTVQDKQSNSGGSKRDEFLIPNFLHLCQEITLSSPSAGTKKITCSQKFVLTARSGKSMSSITSATKSS</sequence>
<reference evidence="1" key="1">
    <citation type="submission" date="2019-12" db="EMBL/GenBank/DDBJ databases">
        <title>Genome sequencing and annotation of Brassica cretica.</title>
        <authorList>
            <person name="Studholme D.J."/>
            <person name="Sarris P."/>
        </authorList>
    </citation>
    <scope>NUCLEOTIDE SEQUENCE</scope>
    <source>
        <strain evidence="1">PFS-109/04</strain>
        <tissue evidence="1">Leaf</tissue>
    </source>
</reference>
<dbReference type="EMBL" id="QGKX02001347">
    <property type="protein sequence ID" value="KAF3525569.1"/>
    <property type="molecule type" value="Genomic_DNA"/>
</dbReference>
<accession>A0A8S9PXN7</accession>
<dbReference type="AlphaFoldDB" id="A0A8S9PXN7"/>
<dbReference type="Proteomes" id="UP000712600">
    <property type="component" value="Unassembled WGS sequence"/>
</dbReference>
<name>A0A8S9PXN7_BRACR</name>
<protein>
    <submittedName>
        <fullName evidence="1">Uncharacterized protein</fullName>
    </submittedName>
</protein>
<comment type="caution">
    <text evidence="1">The sequence shown here is derived from an EMBL/GenBank/DDBJ whole genome shotgun (WGS) entry which is preliminary data.</text>
</comment>
<evidence type="ECO:0000313" key="1">
    <source>
        <dbReference type="EMBL" id="KAF3525569.1"/>
    </source>
</evidence>
<gene>
    <name evidence="1" type="ORF">F2Q69_00046521</name>
</gene>